<dbReference type="NCBIfam" id="TIGR03550">
    <property type="entry name" value="F420_cofG"/>
    <property type="match status" value="1"/>
</dbReference>
<dbReference type="NCBIfam" id="NF004884">
    <property type="entry name" value="PRK06245.1"/>
    <property type="match status" value="1"/>
</dbReference>
<dbReference type="EMBL" id="QYRT01000052">
    <property type="protein sequence ID" value="TIH30270.1"/>
    <property type="molecule type" value="Genomic_DNA"/>
</dbReference>
<keyword evidence="6" id="KW-0479">Metal-binding</keyword>
<keyword evidence="12" id="KW-0808">Transferase</keyword>
<organism evidence="12 13">
    <name type="scientific">Subtercola vilae</name>
    <dbReference type="NCBI Taxonomy" id="2056433"/>
    <lineage>
        <taxon>Bacteria</taxon>
        <taxon>Bacillati</taxon>
        <taxon>Actinomycetota</taxon>
        <taxon>Actinomycetes</taxon>
        <taxon>Micrococcales</taxon>
        <taxon>Microbacteriaceae</taxon>
        <taxon>Subtercola</taxon>
    </lineage>
</organism>
<dbReference type="GO" id="GO:0051539">
    <property type="term" value="F:4 iron, 4 sulfur cluster binding"/>
    <property type="evidence" value="ECO:0007669"/>
    <property type="project" value="UniProtKB-KW"/>
</dbReference>
<keyword evidence="9" id="KW-0456">Lyase</keyword>
<dbReference type="PANTHER" id="PTHR43076:SF1">
    <property type="entry name" value="LIPOYL SYNTHASE 2"/>
    <property type="match status" value="1"/>
</dbReference>
<dbReference type="UniPathway" id="UPA00072"/>
<dbReference type="GO" id="GO:0016765">
    <property type="term" value="F:transferase activity, transferring alkyl or aryl (other than methyl) groups"/>
    <property type="evidence" value="ECO:0007669"/>
    <property type="project" value="InterPro"/>
</dbReference>
<feature type="domain" description="Radical SAM core" evidence="11">
    <location>
        <begin position="74"/>
        <end position="326"/>
    </location>
</feature>
<sequence length="824" mass="87134">MPGDSTVTTLAPVETVPAAELVENALERAEHAEPTRTDAELLLHARGDQLDRLLSVAGRLRDRGLQTAGRPGVITYSRKVFIPLTHLCQDRCHYCIFVQSPGKLQKAGKAPYLEAHEILDIARQGAALGCKEALFTLGDRPENRWPVAREWLDAHGYESTLDYVAAMSLLVLQETGLLPHLNPGVMTFAELQRLKPAAPSMGMMLETTATRLWSEKGGAHYGSPDKDPAVRLRVIEEAGQLQIPFTTGVLFGIGESYAERVDALIALRASSARWGHVQEVIVQNFRAKESTAMMQTGDLDTEEYAAAVAVARLVLGPDARLQVPPNLTDATELSLLVRAGIDDWGGVSPLTPDHVNPERPWPEISELARLTAASGYTLRERLTAHPHFVRAGTPWINETVLPAVLALADEQGLALEGMRPVGGGAAVPVGGSELAGRAKLAGRELGLRPTESSASHPSTAPSPMAAVLARAEANPTGLSDGEYAVLLGATGDELEALAQLADGLRREAHGETLSFVVNRNIDSSLVRERARATATGGGLGLTDIDELVAEAVALGASEICMQGPVYPELGAHGYEDLARRVTAGRAGLHLHAFRPAEIADGAARAGLSLDDFVAALVDAGVGSVPGTGARILDDDIRATLSGGPGRDLTVARYLDVVTAAHRGGLRSTATMVYGHIETAAQLVGHLRTLARLHDETGGFTEFIAMPFVPASAPDAPPHLAARGPNTRKTRAVHAVSRLMLAGRIDHIQAAWTKLSPAERDAVLRGGADDLGGVLLDGTLNPAAGPEAGLELSRDEVERVGTALGRSVWQRTTLYGRAVAGAGVA</sequence>
<evidence type="ECO:0000256" key="1">
    <source>
        <dbReference type="ARBA" id="ARBA00001966"/>
    </source>
</evidence>
<comment type="catalytic activity">
    <reaction evidence="10">
        <text>5-amino-5-(4-hydroxybenzyl)-6-(D-ribitylimino)-5,6-dihydrouracil + S-adenosyl-L-methionine = 7,8-didemethyl-8-hydroxy-5-deazariboflavin + 5'-deoxyadenosine + L-methionine + NH4(+) + H(+)</text>
        <dbReference type="Rhea" id="RHEA:55204"/>
        <dbReference type="ChEBI" id="CHEBI:15378"/>
        <dbReference type="ChEBI" id="CHEBI:17319"/>
        <dbReference type="ChEBI" id="CHEBI:28938"/>
        <dbReference type="ChEBI" id="CHEBI:57844"/>
        <dbReference type="ChEBI" id="CHEBI:59789"/>
        <dbReference type="ChEBI" id="CHEBI:59904"/>
        <dbReference type="ChEBI" id="CHEBI:85936"/>
        <dbReference type="EC" id="4.3.1.32"/>
    </reaction>
</comment>
<dbReference type="PROSITE" id="PS51918">
    <property type="entry name" value="RADICAL_SAM"/>
    <property type="match status" value="1"/>
</dbReference>
<dbReference type="Pfam" id="PF04055">
    <property type="entry name" value="Radical_SAM"/>
    <property type="match status" value="1"/>
</dbReference>
<comment type="cofactor">
    <cofactor evidence="1">
        <name>[4Fe-4S] cluster</name>
        <dbReference type="ChEBI" id="CHEBI:49883"/>
    </cofactor>
</comment>
<dbReference type="GO" id="GO:0044689">
    <property type="term" value="F:7,8-didemethyl-8-hydroxy-5-deazariboflavin synthase activity"/>
    <property type="evidence" value="ECO:0007669"/>
    <property type="project" value="UniProtKB-EC"/>
</dbReference>
<dbReference type="SFLD" id="SFLDF00294">
    <property type="entry name" value="7_8-didemethyl-8-hydroxy-5-dea"/>
    <property type="match status" value="1"/>
</dbReference>
<accession>A0A4T2BHC5</accession>
<keyword evidence="4" id="KW-0004">4Fe-4S</keyword>
<dbReference type="InterPro" id="IPR013785">
    <property type="entry name" value="Aldolase_TIM"/>
</dbReference>
<dbReference type="EC" id="4.3.1.32" evidence="3"/>
<dbReference type="InterPro" id="IPR058240">
    <property type="entry name" value="rSAM_sf"/>
</dbReference>
<evidence type="ECO:0000256" key="9">
    <source>
        <dbReference type="ARBA" id="ARBA00023239"/>
    </source>
</evidence>
<dbReference type="SFLD" id="SFLDG01388">
    <property type="entry name" value="7_8-didemethyl-8-hydroxy-5-dea"/>
    <property type="match status" value="1"/>
</dbReference>
<evidence type="ECO:0000256" key="6">
    <source>
        <dbReference type="ARBA" id="ARBA00022723"/>
    </source>
</evidence>
<dbReference type="CDD" id="cd01335">
    <property type="entry name" value="Radical_SAM"/>
    <property type="match status" value="1"/>
</dbReference>
<comment type="pathway">
    <text evidence="2">Cofactor biosynthesis; coenzyme F0 biosynthesis.</text>
</comment>
<keyword evidence="13" id="KW-1185">Reference proteome</keyword>
<evidence type="ECO:0000256" key="7">
    <source>
        <dbReference type="ARBA" id="ARBA00023004"/>
    </source>
</evidence>
<dbReference type="AlphaFoldDB" id="A0A4T2BHC5"/>
<evidence type="ECO:0000256" key="4">
    <source>
        <dbReference type="ARBA" id="ARBA00022485"/>
    </source>
</evidence>
<evidence type="ECO:0000256" key="10">
    <source>
        <dbReference type="ARBA" id="ARBA00048974"/>
    </source>
</evidence>
<dbReference type="InterPro" id="IPR007197">
    <property type="entry name" value="rSAM"/>
</dbReference>
<dbReference type="SFLD" id="SFLDG01064">
    <property type="entry name" value="F420__menaquinone_cofactor_bio"/>
    <property type="match status" value="1"/>
</dbReference>
<evidence type="ECO:0000259" key="11">
    <source>
        <dbReference type="PROSITE" id="PS51918"/>
    </source>
</evidence>
<evidence type="ECO:0000313" key="13">
    <source>
        <dbReference type="Proteomes" id="UP000306192"/>
    </source>
</evidence>
<evidence type="ECO:0000313" key="12">
    <source>
        <dbReference type="EMBL" id="TIH30270.1"/>
    </source>
</evidence>
<dbReference type="Gene3D" id="3.20.20.70">
    <property type="entry name" value="Aldolase class I"/>
    <property type="match status" value="2"/>
</dbReference>
<dbReference type="CDD" id="cd00945">
    <property type="entry name" value="Aldolase_Class_I"/>
    <property type="match status" value="1"/>
</dbReference>
<dbReference type="InterPro" id="IPR034405">
    <property type="entry name" value="F420"/>
</dbReference>
<evidence type="ECO:0000256" key="3">
    <source>
        <dbReference type="ARBA" id="ARBA00012126"/>
    </source>
</evidence>
<dbReference type="Proteomes" id="UP000306192">
    <property type="component" value="Unassembled WGS sequence"/>
</dbReference>
<comment type="caution">
    <text evidence="12">The sequence shown here is derived from an EMBL/GenBank/DDBJ whole genome shotgun (WGS) entry which is preliminary data.</text>
</comment>
<reference evidence="12 13" key="1">
    <citation type="journal article" date="2019" name="Microorganisms">
        <title>Systematic Affiliation and Genome Analysis of Subtercola vilae DB165(T) with Particular Emphasis on Cold Adaptation of an Isolate from a High-Altitude Cold Volcano Lake.</title>
        <authorList>
            <person name="Villalobos A.S."/>
            <person name="Wiese J."/>
            <person name="Imhoff J.F."/>
            <person name="Dorador C."/>
            <person name="Keller A."/>
            <person name="Hentschel U."/>
        </authorList>
    </citation>
    <scope>NUCLEOTIDE SEQUENCE [LARGE SCALE GENOMIC DNA]</scope>
    <source>
        <strain evidence="12 13">DB165</strain>
    </source>
</reference>
<keyword evidence="7" id="KW-0408">Iron</keyword>
<dbReference type="InterPro" id="IPR006638">
    <property type="entry name" value="Elp3/MiaA/NifB-like_rSAM"/>
</dbReference>
<dbReference type="SMART" id="SM00729">
    <property type="entry name" value="Elp3"/>
    <property type="match status" value="1"/>
</dbReference>
<dbReference type="PANTHER" id="PTHR43076">
    <property type="entry name" value="FO SYNTHASE (COFH)"/>
    <property type="match status" value="1"/>
</dbReference>
<evidence type="ECO:0000256" key="8">
    <source>
        <dbReference type="ARBA" id="ARBA00023014"/>
    </source>
</evidence>
<keyword evidence="5" id="KW-0949">S-adenosyl-L-methionine</keyword>
<dbReference type="HAMAP" id="MF_01611">
    <property type="entry name" value="FO_synth_sub1"/>
    <property type="match status" value="1"/>
</dbReference>
<evidence type="ECO:0000256" key="5">
    <source>
        <dbReference type="ARBA" id="ARBA00022691"/>
    </source>
</evidence>
<evidence type="ECO:0000256" key="2">
    <source>
        <dbReference type="ARBA" id="ARBA00004712"/>
    </source>
</evidence>
<proteinExistence type="inferred from homology"/>
<gene>
    <name evidence="12" type="primary">cofG</name>
    <name evidence="12" type="ORF">D4765_17260</name>
</gene>
<name>A0A4T2BHC5_9MICO</name>
<keyword evidence="8" id="KW-0411">Iron-sulfur</keyword>
<dbReference type="GO" id="GO:0046872">
    <property type="term" value="F:metal ion binding"/>
    <property type="evidence" value="ECO:0007669"/>
    <property type="project" value="UniProtKB-KW"/>
</dbReference>
<protein>
    <recommendedName>
        <fullName evidence="3">7,8-didemethyl-8-hydroxy-5-deazariboflavin synthase</fullName>
        <ecNumber evidence="3">4.3.1.32</ecNumber>
    </recommendedName>
</protein>
<dbReference type="SFLD" id="SFLDS00029">
    <property type="entry name" value="Radical_SAM"/>
    <property type="match status" value="1"/>
</dbReference>
<dbReference type="InterPro" id="IPR019939">
    <property type="entry name" value="CofG_family"/>
</dbReference>
<dbReference type="OrthoDB" id="9802027at2"/>
<dbReference type="SUPFAM" id="SSF102114">
    <property type="entry name" value="Radical SAM enzymes"/>
    <property type="match status" value="2"/>
</dbReference>